<dbReference type="InterPro" id="IPR036318">
    <property type="entry name" value="FAD-bd_PCMH-like_sf"/>
</dbReference>
<comment type="similarity">
    <text evidence="2">Belongs to the FAD-binding oxidoreductase/transferase type 4 family.</text>
</comment>
<sequence length="465" mass="49582">MTTSFLAALQALLDPAGILTDETALAGYCLDQRRRYRGQALAVARPRSCEEVAAVVRLCAEHGVPIVPQGGNTGNCGAATPDESGSALILSLERMNRILEVDADNNTITVETGVILADAQAAARAAGRLLAADWAAAASCQIGGALAVNAGGVNVLRYGNMREQTLGLEVVLASGEIWGGLRALRKDNTGYDLKQLFIGAEGTLGIITRAVLRLFPLPTAQALALVAFPDPDAALALLRDLQGRVGDRVTSFELIGQPCLELLAKHFPQLPQPFSPAPQWLALIELSDCGDSAELSDKLIEALAESEIEDAVLARNAAESEALWRLREEIAEAQRREGVSIKHDISLPVSRVPAFLAECGPKLQAEFPDAQIVAFGHLGDGNLHYNVFRADKSQAAYQAEAAINAIVYGCVTQLGGSISAEHGIGQLKVDALTQYRSKLELDLMRGIKQLLDPQNLMNPGKVLRF</sequence>
<evidence type="ECO:0000259" key="5">
    <source>
        <dbReference type="PROSITE" id="PS51387"/>
    </source>
</evidence>
<dbReference type="InterPro" id="IPR006094">
    <property type="entry name" value="Oxid_FAD_bind_N"/>
</dbReference>
<dbReference type="EMBL" id="FOVE01000018">
    <property type="protein sequence ID" value="SFN81737.1"/>
    <property type="molecule type" value="Genomic_DNA"/>
</dbReference>
<dbReference type="InterPro" id="IPR016166">
    <property type="entry name" value="FAD-bd_PCMH"/>
</dbReference>
<dbReference type="Proteomes" id="UP000242869">
    <property type="component" value="Unassembled WGS sequence"/>
</dbReference>
<dbReference type="AlphaFoldDB" id="A0A1I5C480"/>
<dbReference type="Gene3D" id="1.10.45.10">
    <property type="entry name" value="Vanillyl-alcohol Oxidase, Chain A, domain 4"/>
    <property type="match status" value="1"/>
</dbReference>
<feature type="domain" description="FAD-binding PCMH-type" evidence="5">
    <location>
        <begin position="36"/>
        <end position="217"/>
    </location>
</feature>
<evidence type="ECO:0000313" key="7">
    <source>
        <dbReference type="Proteomes" id="UP000242869"/>
    </source>
</evidence>
<dbReference type="PANTHER" id="PTHR43716">
    <property type="entry name" value="D-2-HYDROXYGLUTARATE DEHYDROGENASE, MITOCHONDRIAL"/>
    <property type="match status" value="1"/>
</dbReference>
<keyword evidence="7" id="KW-1185">Reference proteome</keyword>
<dbReference type="InterPro" id="IPR004113">
    <property type="entry name" value="FAD-bd_oxidored_4_C"/>
</dbReference>
<keyword evidence="3" id="KW-0285">Flavoprotein</keyword>
<dbReference type="Gene3D" id="3.30.43.10">
    <property type="entry name" value="Uridine Diphospho-n-acetylenolpyruvylglucosamine Reductase, domain 2"/>
    <property type="match status" value="1"/>
</dbReference>
<dbReference type="GO" id="GO:0022904">
    <property type="term" value="P:respiratory electron transport chain"/>
    <property type="evidence" value="ECO:0007669"/>
    <property type="project" value="TreeGrafter"/>
</dbReference>
<evidence type="ECO:0000313" key="6">
    <source>
        <dbReference type="EMBL" id="SFN81737.1"/>
    </source>
</evidence>
<dbReference type="SUPFAM" id="SSF56176">
    <property type="entry name" value="FAD-binding/transporter-associated domain-like"/>
    <property type="match status" value="1"/>
</dbReference>
<evidence type="ECO:0000256" key="4">
    <source>
        <dbReference type="ARBA" id="ARBA00022827"/>
    </source>
</evidence>
<dbReference type="InterPro" id="IPR016171">
    <property type="entry name" value="Vanillyl_alc_oxidase_C-sub2"/>
</dbReference>
<dbReference type="RefSeq" id="WP_091196611.1">
    <property type="nucleotide sequence ID" value="NZ_FOVE01000018.1"/>
</dbReference>
<dbReference type="OrthoDB" id="8522822at2"/>
<protein>
    <submittedName>
        <fullName evidence="6">FAD/FMN-containing dehydrogenase</fullName>
    </submittedName>
</protein>
<dbReference type="PROSITE" id="PS51387">
    <property type="entry name" value="FAD_PCMH"/>
    <property type="match status" value="1"/>
</dbReference>
<organism evidence="6 7">
    <name type="scientific">Formivibrio citricus</name>
    <dbReference type="NCBI Taxonomy" id="83765"/>
    <lineage>
        <taxon>Bacteria</taxon>
        <taxon>Pseudomonadati</taxon>
        <taxon>Pseudomonadota</taxon>
        <taxon>Betaproteobacteria</taxon>
        <taxon>Neisseriales</taxon>
        <taxon>Chitinibacteraceae</taxon>
        <taxon>Formivibrio</taxon>
    </lineage>
</organism>
<dbReference type="SUPFAM" id="SSF55103">
    <property type="entry name" value="FAD-linked oxidases, C-terminal domain"/>
    <property type="match status" value="1"/>
</dbReference>
<proteinExistence type="inferred from homology"/>
<dbReference type="InterPro" id="IPR016164">
    <property type="entry name" value="FAD-linked_Oxase-like_C"/>
</dbReference>
<dbReference type="InterPro" id="IPR016169">
    <property type="entry name" value="FAD-bd_PCMH_sub2"/>
</dbReference>
<dbReference type="Gene3D" id="3.30.70.2190">
    <property type="match status" value="1"/>
</dbReference>
<dbReference type="GO" id="GO:0003824">
    <property type="term" value="F:catalytic activity"/>
    <property type="evidence" value="ECO:0007669"/>
    <property type="project" value="InterPro"/>
</dbReference>
<name>A0A1I5C480_9NEIS</name>
<dbReference type="Gene3D" id="3.30.465.10">
    <property type="match status" value="1"/>
</dbReference>
<keyword evidence="4" id="KW-0274">FAD</keyword>
<reference evidence="7" key="1">
    <citation type="submission" date="2016-10" db="EMBL/GenBank/DDBJ databases">
        <authorList>
            <person name="Varghese N."/>
            <person name="Submissions S."/>
        </authorList>
    </citation>
    <scope>NUCLEOTIDE SEQUENCE [LARGE SCALE GENOMIC DNA]</scope>
    <source>
        <strain evidence="7">DSM 6150</strain>
    </source>
</reference>
<gene>
    <name evidence="6" type="ORF">SAMN05660284_02327</name>
</gene>
<dbReference type="Pfam" id="PF02913">
    <property type="entry name" value="FAD-oxidase_C"/>
    <property type="match status" value="1"/>
</dbReference>
<dbReference type="Pfam" id="PF01565">
    <property type="entry name" value="FAD_binding_4"/>
    <property type="match status" value="1"/>
</dbReference>
<dbReference type="Gene3D" id="3.30.70.2740">
    <property type="match status" value="1"/>
</dbReference>
<evidence type="ECO:0000256" key="3">
    <source>
        <dbReference type="ARBA" id="ARBA00022630"/>
    </source>
</evidence>
<evidence type="ECO:0000256" key="1">
    <source>
        <dbReference type="ARBA" id="ARBA00001974"/>
    </source>
</evidence>
<dbReference type="STRING" id="83765.SAMN05660284_02327"/>
<accession>A0A1I5C480</accession>
<dbReference type="PANTHER" id="PTHR43716:SF2">
    <property type="entry name" value="BLL6224 PROTEIN"/>
    <property type="match status" value="1"/>
</dbReference>
<comment type="cofactor">
    <cofactor evidence="1">
        <name>FAD</name>
        <dbReference type="ChEBI" id="CHEBI:57692"/>
    </cofactor>
</comment>
<dbReference type="InterPro" id="IPR051264">
    <property type="entry name" value="FAD-oxidored/transferase_4"/>
</dbReference>
<dbReference type="InterPro" id="IPR016167">
    <property type="entry name" value="FAD-bd_PCMH_sub1"/>
</dbReference>
<evidence type="ECO:0000256" key="2">
    <source>
        <dbReference type="ARBA" id="ARBA00008000"/>
    </source>
</evidence>
<dbReference type="GO" id="GO:0071949">
    <property type="term" value="F:FAD binding"/>
    <property type="evidence" value="ECO:0007669"/>
    <property type="project" value="InterPro"/>
</dbReference>
<dbReference type="FunFam" id="1.10.45.10:FF:000001">
    <property type="entry name" value="D-lactate dehydrogenase mitochondrial"/>
    <property type="match status" value="1"/>
</dbReference>